<dbReference type="EMBL" id="NBXB01000011">
    <property type="protein sequence ID" value="RFA16631.1"/>
    <property type="molecule type" value="Genomic_DNA"/>
</dbReference>
<feature type="region of interest" description="Disordered" evidence="1">
    <location>
        <begin position="88"/>
        <end position="128"/>
    </location>
</feature>
<evidence type="ECO:0000313" key="4">
    <source>
        <dbReference type="Proteomes" id="UP000256541"/>
    </source>
</evidence>
<feature type="compositionally biased region" description="Basic and acidic residues" evidence="1">
    <location>
        <begin position="115"/>
        <end position="125"/>
    </location>
</feature>
<keyword evidence="2" id="KW-0472">Membrane</keyword>
<comment type="caution">
    <text evidence="3">The sequence shown here is derived from an EMBL/GenBank/DDBJ whole genome shotgun (WGS) entry which is preliminary data.</text>
</comment>
<protein>
    <submittedName>
        <fullName evidence="3">Uncharacterized protein</fullName>
    </submittedName>
</protein>
<accession>A0A3E0W3T3</accession>
<reference evidence="3 4" key="1">
    <citation type="submission" date="2017-04" db="EMBL/GenBank/DDBJ databases">
        <title>Comparative genome analysis of Subtercola boreus.</title>
        <authorList>
            <person name="Cho Y.-J."/>
            <person name="Cho A."/>
            <person name="Kim O.-S."/>
            <person name="Lee J.-I."/>
        </authorList>
    </citation>
    <scope>NUCLEOTIDE SEQUENCE [LARGE SCALE GENOMIC DNA]</scope>
    <source>
        <strain evidence="3 4">P27479</strain>
    </source>
</reference>
<keyword evidence="2" id="KW-1133">Transmembrane helix</keyword>
<feature type="region of interest" description="Disordered" evidence="1">
    <location>
        <begin position="1"/>
        <end position="21"/>
    </location>
</feature>
<evidence type="ECO:0000256" key="2">
    <source>
        <dbReference type="SAM" id="Phobius"/>
    </source>
</evidence>
<feature type="transmembrane region" description="Helical" evidence="2">
    <location>
        <begin position="38"/>
        <end position="55"/>
    </location>
</feature>
<dbReference type="AlphaFoldDB" id="A0A3E0W3T3"/>
<gene>
    <name evidence="3" type="ORF">B7R22_03955</name>
</gene>
<name>A0A3E0W3T3_9MICO</name>
<sequence length="195" mass="19471">MLGRACATAERTPNGDCRGETVNASSQQALRRPAPRRVVVLLVMLVAFLFAGLMARPAGSALQLPDAATSAAAVSSAAATAAVSAAAAAPVSSAETSDRSLTAAPDRAASPTPDHTVRAAADRTHVQSPWLRDARARHPAGPEAAAAAPAIASGTVSTLDAHAALRASAAAAAANTDGERPAGRTVTLLLSINRT</sequence>
<proteinExistence type="predicted"/>
<keyword evidence="2" id="KW-0812">Transmembrane</keyword>
<organism evidence="3 4">
    <name type="scientific">Subtercola boreus</name>
    <dbReference type="NCBI Taxonomy" id="120213"/>
    <lineage>
        <taxon>Bacteria</taxon>
        <taxon>Bacillati</taxon>
        <taxon>Actinomycetota</taxon>
        <taxon>Actinomycetes</taxon>
        <taxon>Micrococcales</taxon>
        <taxon>Microbacteriaceae</taxon>
        <taxon>Subtercola</taxon>
    </lineage>
</organism>
<dbReference type="Proteomes" id="UP000256541">
    <property type="component" value="Unassembled WGS sequence"/>
</dbReference>
<evidence type="ECO:0000313" key="3">
    <source>
        <dbReference type="EMBL" id="RFA16631.1"/>
    </source>
</evidence>
<evidence type="ECO:0000256" key="1">
    <source>
        <dbReference type="SAM" id="MobiDB-lite"/>
    </source>
</evidence>